<dbReference type="InterPro" id="IPR050943">
    <property type="entry name" value="Glycosyltr_29_Sialyltrsf"/>
</dbReference>
<dbReference type="RefSeq" id="XP_005777518.1">
    <property type="nucleotide sequence ID" value="XM_005777461.1"/>
</dbReference>
<dbReference type="GO" id="GO:0006491">
    <property type="term" value="P:N-glycan processing"/>
    <property type="evidence" value="ECO:0007669"/>
    <property type="project" value="TreeGrafter"/>
</dbReference>
<dbReference type="Pfam" id="PF00777">
    <property type="entry name" value="Glyco_transf_29"/>
    <property type="match status" value="1"/>
</dbReference>
<dbReference type="PaxDb" id="2903-EOD25089"/>
<comment type="similarity">
    <text evidence="2">Belongs to the glycosyltransferase 29 family.</text>
</comment>
<evidence type="ECO:0000256" key="10">
    <source>
        <dbReference type="ARBA" id="ARBA00023180"/>
    </source>
</evidence>
<protein>
    <submittedName>
        <fullName evidence="11">Uncharacterized protein</fullName>
    </submittedName>
</protein>
<keyword evidence="7" id="KW-1133">Transmembrane helix</keyword>
<dbReference type="GO" id="GO:0003828">
    <property type="term" value="F:alpha-N-acetylneuraminate alpha-2,8-sialyltransferase activity"/>
    <property type="evidence" value="ECO:0007669"/>
    <property type="project" value="TreeGrafter"/>
</dbReference>
<evidence type="ECO:0000313" key="12">
    <source>
        <dbReference type="Proteomes" id="UP000013827"/>
    </source>
</evidence>
<dbReference type="EnsemblProtists" id="EOD25089">
    <property type="protein sequence ID" value="EOD25089"/>
    <property type="gene ID" value="EMIHUDRAFT_206181"/>
</dbReference>
<evidence type="ECO:0000256" key="9">
    <source>
        <dbReference type="ARBA" id="ARBA00023136"/>
    </source>
</evidence>
<evidence type="ECO:0000256" key="1">
    <source>
        <dbReference type="ARBA" id="ARBA00004323"/>
    </source>
</evidence>
<dbReference type="InterPro" id="IPR001675">
    <property type="entry name" value="Glyco_trans_29"/>
</dbReference>
<evidence type="ECO:0000256" key="2">
    <source>
        <dbReference type="ARBA" id="ARBA00006003"/>
    </source>
</evidence>
<dbReference type="PANTHER" id="PTHR11987">
    <property type="entry name" value="ALPHA-2,8-SIALYLTRANSFERASE"/>
    <property type="match status" value="1"/>
</dbReference>
<evidence type="ECO:0000256" key="6">
    <source>
        <dbReference type="ARBA" id="ARBA00022968"/>
    </source>
</evidence>
<dbReference type="HOGENOM" id="CLU_722467_0_0_1"/>
<keyword evidence="5" id="KW-0812">Transmembrane</keyword>
<keyword evidence="4" id="KW-0808">Transferase</keyword>
<dbReference type="Proteomes" id="UP000013827">
    <property type="component" value="Unassembled WGS sequence"/>
</dbReference>
<dbReference type="Gene3D" id="3.90.1480.20">
    <property type="entry name" value="Glycosyl transferase family 29"/>
    <property type="match status" value="1"/>
</dbReference>
<accession>A0A0D3JNK4</accession>
<keyword evidence="8" id="KW-0333">Golgi apparatus</keyword>
<name>A0A0D3JNK4_EMIH1</name>
<keyword evidence="9" id="KW-0472">Membrane</keyword>
<proteinExistence type="inferred from homology"/>
<dbReference type="GO" id="GO:0009311">
    <property type="term" value="P:oligosaccharide metabolic process"/>
    <property type="evidence" value="ECO:0007669"/>
    <property type="project" value="TreeGrafter"/>
</dbReference>
<evidence type="ECO:0000256" key="3">
    <source>
        <dbReference type="ARBA" id="ARBA00022676"/>
    </source>
</evidence>
<dbReference type="InterPro" id="IPR038578">
    <property type="entry name" value="GT29-like_sf"/>
</dbReference>
<comment type="subcellular location">
    <subcellularLocation>
        <location evidence="1">Golgi apparatus membrane</location>
        <topology evidence="1">Single-pass type II membrane protein</topology>
    </subcellularLocation>
</comment>
<organism evidence="11 12">
    <name type="scientific">Emiliania huxleyi (strain CCMP1516)</name>
    <dbReference type="NCBI Taxonomy" id="280463"/>
    <lineage>
        <taxon>Eukaryota</taxon>
        <taxon>Haptista</taxon>
        <taxon>Haptophyta</taxon>
        <taxon>Prymnesiophyceae</taxon>
        <taxon>Isochrysidales</taxon>
        <taxon>Noelaerhabdaceae</taxon>
        <taxon>Emiliania</taxon>
    </lineage>
</organism>
<dbReference type="KEGG" id="ehx:EMIHUDRAFT_206181"/>
<evidence type="ECO:0000256" key="7">
    <source>
        <dbReference type="ARBA" id="ARBA00022989"/>
    </source>
</evidence>
<dbReference type="PANTHER" id="PTHR11987:SF53">
    <property type="entry name" value="ALPHA-2,8-SIALYLTRANSFERASE 8F-LIKE"/>
    <property type="match status" value="1"/>
</dbReference>
<evidence type="ECO:0000256" key="4">
    <source>
        <dbReference type="ARBA" id="ARBA00022679"/>
    </source>
</evidence>
<dbReference type="GeneID" id="17270635"/>
<reference evidence="11" key="2">
    <citation type="submission" date="2024-10" db="UniProtKB">
        <authorList>
            <consortium name="EnsemblProtists"/>
        </authorList>
    </citation>
    <scope>IDENTIFICATION</scope>
</reference>
<keyword evidence="12" id="KW-1185">Reference proteome</keyword>
<keyword evidence="3" id="KW-0328">Glycosyltransferase</keyword>
<evidence type="ECO:0000256" key="8">
    <source>
        <dbReference type="ARBA" id="ARBA00023034"/>
    </source>
</evidence>
<keyword evidence="10" id="KW-0325">Glycoprotein</keyword>
<evidence type="ECO:0000313" key="11">
    <source>
        <dbReference type="EnsemblProtists" id="EOD25089"/>
    </source>
</evidence>
<sequence>MQGARPSPSNEARQLMPNRAAMLANLVGGPGIFVDPLKKPPPRPVGCEGRLLRSPVLSSAPVDNLAYFHRTKLFKMANLTQVTHLARRAHVPLAYQRARTCAVVGSSSKLLDAAEGSLIDASELVFRMNHAPVLPELRAYIGSRTDVHVDPIQLHGAFGSINASDATSSQIYTCTSNHDYPGCLTFSPKLSSVSGPHDRRTCKHCGARVLAGVSERWDRTFPGLDQYARALMDSTKMPKGRFIRPTTGFVALLLALHEDYVKNRVHNYNAEQQWIATATRNYTRTTLTCRDLPLVYEPGDAAAVVAAPALSAGPADGPSAVTAVAAAPPPLGPS</sequence>
<dbReference type="GO" id="GO:0000139">
    <property type="term" value="C:Golgi membrane"/>
    <property type="evidence" value="ECO:0007669"/>
    <property type="project" value="UniProtKB-SubCell"/>
</dbReference>
<dbReference type="AlphaFoldDB" id="A0A0D3JNK4"/>
<evidence type="ECO:0000256" key="5">
    <source>
        <dbReference type="ARBA" id="ARBA00022692"/>
    </source>
</evidence>
<reference evidence="12" key="1">
    <citation type="journal article" date="2013" name="Nature">
        <title>Pan genome of the phytoplankton Emiliania underpins its global distribution.</title>
        <authorList>
            <person name="Read B.A."/>
            <person name="Kegel J."/>
            <person name="Klute M.J."/>
            <person name="Kuo A."/>
            <person name="Lefebvre S.C."/>
            <person name="Maumus F."/>
            <person name="Mayer C."/>
            <person name="Miller J."/>
            <person name="Monier A."/>
            <person name="Salamov A."/>
            <person name="Young J."/>
            <person name="Aguilar M."/>
            <person name="Claverie J.M."/>
            <person name="Frickenhaus S."/>
            <person name="Gonzalez K."/>
            <person name="Herman E.K."/>
            <person name="Lin Y.C."/>
            <person name="Napier J."/>
            <person name="Ogata H."/>
            <person name="Sarno A.F."/>
            <person name="Shmutz J."/>
            <person name="Schroeder D."/>
            <person name="de Vargas C."/>
            <person name="Verret F."/>
            <person name="von Dassow P."/>
            <person name="Valentin K."/>
            <person name="Van de Peer Y."/>
            <person name="Wheeler G."/>
            <person name="Dacks J.B."/>
            <person name="Delwiche C.F."/>
            <person name="Dyhrman S.T."/>
            <person name="Glockner G."/>
            <person name="John U."/>
            <person name="Richards T."/>
            <person name="Worden A.Z."/>
            <person name="Zhang X."/>
            <person name="Grigoriev I.V."/>
            <person name="Allen A.E."/>
            <person name="Bidle K."/>
            <person name="Borodovsky M."/>
            <person name="Bowler C."/>
            <person name="Brownlee C."/>
            <person name="Cock J.M."/>
            <person name="Elias M."/>
            <person name="Gladyshev V.N."/>
            <person name="Groth M."/>
            <person name="Guda C."/>
            <person name="Hadaegh A."/>
            <person name="Iglesias-Rodriguez M.D."/>
            <person name="Jenkins J."/>
            <person name="Jones B.M."/>
            <person name="Lawson T."/>
            <person name="Leese F."/>
            <person name="Lindquist E."/>
            <person name="Lobanov A."/>
            <person name="Lomsadze A."/>
            <person name="Malik S.B."/>
            <person name="Marsh M.E."/>
            <person name="Mackinder L."/>
            <person name="Mock T."/>
            <person name="Mueller-Roeber B."/>
            <person name="Pagarete A."/>
            <person name="Parker M."/>
            <person name="Probert I."/>
            <person name="Quesneville H."/>
            <person name="Raines C."/>
            <person name="Rensing S.A."/>
            <person name="Riano-Pachon D.M."/>
            <person name="Richier S."/>
            <person name="Rokitta S."/>
            <person name="Shiraiwa Y."/>
            <person name="Soanes D.M."/>
            <person name="van der Giezen M."/>
            <person name="Wahlund T.M."/>
            <person name="Williams B."/>
            <person name="Wilson W."/>
            <person name="Wolfe G."/>
            <person name="Wurch L.L."/>
        </authorList>
    </citation>
    <scope>NUCLEOTIDE SEQUENCE</scope>
</reference>
<keyword evidence="6" id="KW-0735">Signal-anchor</keyword>